<proteinExistence type="predicted"/>
<evidence type="ECO:0000313" key="3">
    <source>
        <dbReference type="EMBL" id="MCY9758982.1"/>
    </source>
</evidence>
<gene>
    <name evidence="3" type="ORF">M5X12_00200</name>
</gene>
<dbReference type="Pfam" id="PF04865">
    <property type="entry name" value="Baseplate_J"/>
    <property type="match status" value="1"/>
</dbReference>
<dbReference type="PANTHER" id="PTHR37829:SF3">
    <property type="entry name" value="PROTEIN JAYE-RELATED"/>
    <property type="match status" value="1"/>
</dbReference>
<dbReference type="PANTHER" id="PTHR37829">
    <property type="entry name" value="PHAGE-LIKE ELEMENT PBSX PROTEIN XKDT"/>
    <property type="match status" value="1"/>
</dbReference>
<feature type="domain" description="Baseplate protein J-like barrel" evidence="1">
    <location>
        <begin position="96"/>
        <end position="175"/>
    </location>
</feature>
<feature type="domain" description="Baseplate J-like C-terminal" evidence="2">
    <location>
        <begin position="325"/>
        <end position="380"/>
    </location>
</feature>
<evidence type="ECO:0000313" key="4">
    <source>
        <dbReference type="Proteomes" id="UP001527181"/>
    </source>
</evidence>
<organism evidence="3 4">
    <name type="scientific">Paenibacillus alvei</name>
    <name type="common">Bacillus alvei</name>
    <dbReference type="NCBI Taxonomy" id="44250"/>
    <lineage>
        <taxon>Bacteria</taxon>
        <taxon>Bacillati</taxon>
        <taxon>Bacillota</taxon>
        <taxon>Bacilli</taxon>
        <taxon>Bacillales</taxon>
        <taxon>Paenibacillaceae</taxon>
        <taxon>Paenibacillus</taxon>
    </lineage>
</organism>
<sequence>MLDEKGFKRMRYSDLLEQMEGQARAKYGETVNTSALSPLGIILRIFAFFLSHVWQGTEQVYYSGYRDTATGVSLDRIAPLVGIKRFQEQFAYGEISIVGTPGYTVYEGTVVGTDSGKYFNIADDITLDVEGKGIAEVTAQEAGSGWNVATGSITTLLNPDTNIKSITNERPTTGGRERETDSEFRTRFQLSVAGGGAASVDALRGALLRLPSVRAVAVIENSSLTTDVAGRPGKSFQCYVLGGDEQEIANTIFATKAGGIEAHGDIIRDVTDVAGYIHKVKFSRAEEVPMDVKVKIKRTFEFPADGIERVKIEIVQYIGGELDGKYYNGLSMGADVVYNKLISALYKVPGVDDLELLLKGSAKNVDIAPHQVARIKDGDIEVSYV</sequence>
<comment type="caution">
    <text evidence="3">The sequence shown here is derived from an EMBL/GenBank/DDBJ whole genome shotgun (WGS) entry which is preliminary data.</text>
</comment>
<reference evidence="3 4" key="1">
    <citation type="submission" date="2022-05" db="EMBL/GenBank/DDBJ databases">
        <title>Genome Sequencing of Bee-Associated Microbes.</title>
        <authorList>
            <person name="Dunlap C."/>
        </authorList>
    </citation>
    <scope>NUCLEOTIDE SEQUENCE [LARGE SCALE GENOMIC DNA]</scope>
    <source>
        <strain evidence="3 4">NRRL B-04010</strain>
    </source>
</reference>
<dbReference type="RefSeq" id="WP_268600612.1">
    <property type="nucleotide sequence ID" value="NZ_JAMDNP010000001.1"/>
</dbReference>
<dbReference type="EMBL" id="JAMDNP010000001">
    <property type="protein sequence ID" value="MCY9758982.1"/>
    <property type="molecule type" value="Genomic_DNA"/>
</dbReference>
<protein>
    <submittedName>
        <fullName evidence="3">Baseplate J/gp47 family protein</fullName>
    </submittedName>
</protein>
<dbReference type="InterPro" id="IPR006949">
    <property type="entry name" value="Barrel_Baseplate_J-like"/>
</dbReference>
<dbReference type="InterPro" id="IPR052399">
    <property type="entry name" value="Phage_Baseplate_Assmbl_Protein"/>
</dbReference>
<dbReference type="Pfam" id="PF26079">
    <property type="entry name" value="Baseplate_J_C"/>
    <property type="match status" value="1"/>
</dbReference>
<dbReference type="InterPro" id="IPR058530">
    <property type="entry name" value="Baseplate_J-like_C"/>
</dbReference>
<name>A0ABT4GRA8_PAEAL</name>
<evidence type="ECO:0000259" key="2">
    <source>
        <dbReference type="Pfam" id="PF26079"/>
    </source>
</evidence>
<evidence type="ECO:0000259" key="1">
    <source>
        <dbReference type="Pfam" id="PF04865"/>
    </source>
</evidence>
<dbReference type="Proteomes" id="UP001527181">
    <property type="component" value="Unassembled WGS sequence"/>
</dbReference>
<keyword evidence="4" id="KW-1185">Reference proteome</keyword>
<accession>A0ABT4GRA8</accession>